<feature type="compositionally biased region" description="Basic residues" evidence="5">
    <location>
        <begin position="303"/>
        <end position="313"/>
    </location>
</feature>
<keyword evidence="9" id="KW-1185">Reference proteome</keyword>
<evidence type="ECO:0000313" key="8">
    <source>
        <dbReference type="EMBL" id="KAK9997505.1"/>
    </source>
</evidence>
<sequence length="345" mass="38792">MTRFQANRDMILKVELELCPKIRKRLYMEKMAYNRWLACWASHTKFEVKNGLESFIVDLAESKCSCRKWDITGIPCAHAISCIFFNREDAEKYVHPCYKRTTYIACYEPIIDPINGQNMWTPSGLPPAQPSFKKRPFGRPKKKRAQEPDEPRNHRKKIELGISKQCKACGKFGHNRRSCKGQVGGNSSLLGNANQARRTTMEGKFGLCVDYLLCGLLNDGYLICRLLCVLITYLLFGCLQATKKGNANNLTAGPPTSNADPSIHVEPPTSNAEPTTHIISPTSNANGFTSAPPPSTDIQPNPRQKRQKRRRAVTSKTLNATRNAIRYMVVVRFARSQSSVRGPGR</sequence>
<dbReference type="Pfam" id="PF04434">
    <property type="entry name" value="SWIM"/>
    <property type="match status" value="1"/>
</dbReference>
<dbReference type="PROSITE" id="PS50158">
    <property type="entry name" value="ZF_CCHC"/>
    <property type="match status" value="1"/>
</dbReference>
<dbReference type="InterPro" id="IPR001878">
    <property type="entry name" value="Znf_CCHC"/>
</dbReference>
<accession>A0AAW2CH41</accession>
<dbReference type="PANTHER" id="PTHR31973">
    <property type="entry name" value="POLYPROTEIN, PUTATIVE-RELATED"/>
    <property type="match status" value="1"/>
</dbReference>
<keyword evidence="2 4" id="KW-0863">Zinc-finger</keyword>
<reference evidence="8 9" key="1">
    <citation type="submission" date="2024-01" db="EMBL/GenBank/DDBJ databases">
        <title>A telomere-to-telomere, gap-free genome of sweet tea (Lithocarpus litseifolius).</title>
        <authorList>
            <person name="Zhou J."/>
        </authorList>
    </citation>
    <scope>NUCLEOTIDE SEQUENCE [LARGE SCALE GENOMIC DNA]</scope>
    <source>
        <strain evidence="8">Zhou-2022a</strain>
        <tissue evidence="8">Leaf</tissue>
    </source>
</reference>
<dbReference type="EMBL" id="JAZDWU010000007">
    <property type="protein sequence ID" value="KAK9997505.1"/>
    <property type="molecule type" value="Genomic_DNA"/>
</dbReference>
<feature type="domain" description="CCHC-type" evidence="6">
    <location>
        <begin position="166"/>
        <end position="180"/>
    </location>
</feature>
<feature type="compositionally biased region" description="Polar residues" evidence="5">
    <location>
        <begin position="268"/>
        <end position="289"/>
    </location>
</feature>
<feature type="region of interest" description="Disordered" evidence="5">
    <location>
        <begin position="131"/>
        <end position="154"/>
    </location>
</feature>
<comment type="caution">
    <text evidence="8">The sequence shown here is derived from an EMBL/GenBank/DDBJ whole genome shotgun (WGS) entry which is preliminary data.</text>
</comment>
<feature type="region of interest" description="Disordered" evidence="5">
    <location>
        <begin position="247"/>
        <end position="318"/>
    </location>
</feature>
<evidence type="ECO:0000313" key="9">
    <source>
        <dbReference type="Proteomes" id="UP001459277"/>
    </source>
</evidence>
<evidence type="ECO:0000259" key="7">
    <source>
        <dbReference type="PROSITE" id="PS50966"/>
    </source>
</evidence>
<protein>
    <recommendedName>
        <fullName evidence="10">SWIM-type domain-containing protein</fullName>
    </recommendedName>
</protein>
<evidence type="ECO:0000256" key="1">
    <source>
        <dbReference type="ARBA" id="ARBA00022723"/>
    </source>
</evidence>
<dbReference type="GO" id="GO:0008270">
    <property type="term" value="F:zinc ion binding"/>
    <property type="evidence" value="ECO:0007669"/>
    <property type="project" value="UniProtKB-KW"/>
</dbReference>
<dbReference type="InterPro" id="IPR007527">
    <property type="entry name" value="Znf_SWIM"/>
</dbReference>
<evidence type="ECO:0000256" key="2">
    <source>
        <dbReference type="ARBA" id="ARBA00022771"/>
    </source>
</evidence>
<evidence type="ECO:0000259" key="6">
    <source>
        <dbReference type="PROSITE" id="PS50158"/>
    </source>
</evidence>
<gene>
    <name evidence="8" type="ORF">SO802_022191</name>
</gene>
<evidence type="ECO:0000256" key="4">
    <source>
        <dbReference type="PROSITE-ProRule" id="PRU00047"/>
    </source>
</evidence>
<feature type="domain" description="SWIM-type" evidence="7">
    <location>
        <begin position="55"/>
        <end position="87"/>
    </location>
</feature>
<dbReference type="GO" id="GO:0003676">
    <property type="term" value="F:nucleic acid binding"/>
    <property type="evidence" value="ECO:0007669"/>
    <property type="project" value="InterPro"/>
</dbReference>
<organism evidence="8 9">
    <name type="scientific">Lithocarpus litseifolius</name>
    <dbReference type="NCBI Taxonomy" id="425828"/>
    <lineage>
        <taxon>Eukaryota</taxon>
        <taxon>Viridiplantae</taxon>
        <taxon>Streptophyta</taxon>
        <taxon>Embryophyta</taxon>
        <taxon>Tracheophyta</taxon>
        <taxon>Spermatophyta</taxon>
        <taxon>Magnoliopsida</taxon>
        <taxon>eudicotyledons</taxon>
        <taxon>Gunneridae</taxon>
        <taxon>Pentapetalae</taxon>
        <taxon>rosids</taxon>
        <taxon>fabids</taxon>
        <taxon>Fagales</taxon>
        <taxon>Fagaceae</taxon>
        <taxon>Lithocarpus</taxon>
    </lineage>
</organism>
<dbReference type="PROSITE" id="PS50966">
    <property type="entry name" value="ZF_SWIM"/>
    <property type="match status" value="1"/>
</dbReference>
<keyword evidence="3" id="KW-0862">Zinc</keyword>
<evidence type="ECO:0000256" key="3">
    <source>
        <dbReference type="ARBA" id="ARBA00022833"/>
    </source>
</evidence>
<name>A0AAW2CH41_9ROSI</name>
<dbReference type="AlphaFoldDB" id="A0AAW2CH41"/>
<dbReference type="SMART" id="SM00575">
    <property type="entry name" value="ZnF_PMZ"/>
    <property type="match status" value="1"/>
</dbReference>
<evidence type="ECO:0000256" key="5">
    <source>
        <dbReference type="SAM" id="MobiDB-lite"/>
    </source>
</evidence>
<dbReference type="PANTHER" id="PTHR31973:SF187">
    <property type="entry name" value="MUTATOR TRANSPOSASE MUDRA PROTEIN"/>
    <property type="match status" value="1"/>
</dbReference>
<proteinExistence type="predicted"/>
<keyword evidence="1" id="KW-0479">Metal-binding</keyword>
<dbReference type="Proteomes" id="UP001459277">
    <property type="component" value="Unassembled WGS sequence"/>
</dbReference>
<feature type="compositionally biased region" description="Basic residues" evidence="5">
    <location>
        <begin position="132"/>
        <end position="144"/>
    </location>
</feature>
<dbReference type="InterPro" id="IPR006564">
    <property type="entry name" value="Znf_PMZ"/>
</dbReference>
<feature type="compositionally biased region" description="Polar residues" evidence="5">
    <location>
        <begin position="247"/>
        <end position="260"/>
    </location>
</feature>
<evidence type="ECO:0008006" key="10">
    <source>
        <dbReference type="Google" id="ProtNLM"/>
    </source>
</evidence>